<proteinExistence type="predicted"/>
<dbReference type="STRING" id="1003.SAMN04488541_10228"/>
<feature type="signal peptide" evidence="1">
    <location>
        <begin position="1"/>
        <end position="20"/>
    </location>
</feature>
<dbReference type="RefSeq" id="WP_143090917.1">
    <property type="nucleotide sequence ID" value="NZ_FONY01000022.1"/>
</dbReference>
<accession>A0A1I2H7K2</accession>
<dbReference type="Proteomes" id="UP000199513">
    <property type="component" value="Unassembled WGS sequence"/>
</dbReference>
<name>A0A1I2H7K2_9BACT</name>
<keyword evidence="3" id="KW-1185">Reference proteome</keyword>
<evidence type="ECO:0000313" key="2">
    <source>
        <dbReference type="EMBL" id="SFF25343.1"/>
    </source>
</evidence>
<feature type="chain" id="PRO_5011635441" evidence="1">
    <location>
        <begin position="21"/>
        <end position="149"/>
    </location>
</feature>
<dbReference type="EMBL" id="FONY01000022">
    <property type="protein sequence ID" value="SFF25343.1"/>
    <property type="molecule type" value="Genomic_DNA"/>
</dbReference>
<evidence type="ECO:0000256" key="1">
    <source>
        <dbReference type="SAM" id="SignalP"/>
    </source>
</evidence>
<gene>
    <name evidence="2" type="ORF">SAMN04488541_10228</name>
</gene>
<sequence>MRNPYLLLFLLLILSFHASAQIVSCDTLQKKSIAKIAREYTYAKTFPMTKKTGEPATAALVMSEGSTYCVKFTVSGGDKSITDEGIILNLINNGNVVASSYNKVTLRYQDGFTIKCEKTGMYYFNFELRNKERKQPLCGYISIGFKRNN</sequence>
<evidence type="ECO:0000313" key="3">
    <source>
        <dbReference type="Proteomes" id="UP000199513"/>
    </source>
</evidence>
<organism evidence="2 3">
    <name type="scientific">Thermoflexibacter ruber</name>
    <dbReference type="NCBI Taxonomy" id="1003"/>
    <lineage>
        <taxon>Bacteria</taxon>
        <taxon>Pseudomonadati</taxon>
        <taxon>Bacteroidota</taxon>
        <taxon>Cytophagia</taxon>
        <taxon>Cytophagales</taxon>
        <taxon>Thermoflexibacteraceae</taxon>
        <taxon>Thermoflexibacter</taxon>
    </lineage>
</organism>
<dbReference type="AlphaFoldDB" id="A0A1I2H7K2"/>
<keyword evidence="1" id="KW-0732">Signal</keyword>
<reference evidence="2 3" key="1">
    <citation type="submission" date="2016-10" db="EMBL/GenBank/DDBJ databases">
        <authorList>
            <person name="de Groot N.N."/>
        </authorList>
    </citation>
    <scope>NUCLEOTIDE SEQUENCE [LARGE SCALE GENOMIC DNA]</scope>
    <source>
        <strain>GEY</strain>
        <strain evidence="3">DSM 9560</strain>
    </source>
</reference>
<protein>
    <submittedName>
        <fullName evidence="2">Uncharacterized protein</fullName>
    </submittedName>
</protein>